<evidence type="ECO:0000256" key="8">
    <source>
        <dbReference type="ARBA" id="ARBA00023170"/>
    </source>
</evidence>
<keyword evidence="9" id="KW-0807">Transducer</keyword>
<comment type="caution">
    <text evidence="11">The sequence shown here is derived from an EMBL/GenBank/DDBJ whole genome shotgun (WGS) entry which is preliminary data.</text>
</comment>
<keyword evidence="8" id="KW-0675">Receptor</keyword>
<proteinExistence type="predicted"/>
<dbReference type="Proteomes" id="UP001430953">
    <property type="component" value="Unassembled WGS sequence"/>
</dbReference>
<evidence type="ECO:0000256" key="5">
    <source>
        <dbReference type="ARBA" id="ARBA00022725"/>
    </source>
</evidence>
<evidence type="ECO:0000256" key="1">
    <source>
        <dbReference type="ARBA" id="ARBA00004651"/>
    </source>
</evidence>
<evidence type="ECO:0000256" key="9">
    <source>
        <dbReference type="ARBA" id="ARBA00023224"/>
    </source>
</evidence>
<evidence type="ECO:0000313" key="11">
    <source>
        <dbReference type="EMBL" id="KAL0134072.1"/>
    </source>
</evidence>
<keyword evidence="2" id="KW-1003">Cell membrane</keyword>
<evidence type="ECO:0000256" key="7">
    <source>
        <dbReference type="ARBA" id="ARBA00023136"/>
    </source>
</evidence>
<dbReference type="EMBL" id="JADYXP020000001">
    <property type="protein sequence ID" value="KAL0134072.1"/>
    <property type="molecule type" value="Genomic_DNA"/>
</dbReference>
<dbReference type="PANTHER" id="PTHR21137:SF35">
    <property type="entry name" value="ODORANT RECEPTOR 19A-RELATED"/>
    <property type="match status" value="1"/>
</dbReference>
<reference evidence="11 12" key="1">
    <citation type="submission" date="2023-03" db="EMBL/GenBank/DDBJ databases">
        <title>High recombination rates correlate with genetic variation in Cardiocondyla obscurior ants.</title>
        <authorList>
            <person name="Errbii M."/>
        </authorList>
    </citation>
    <scope>NUCLEOTIDE SEQUENCE [LARGE SCALE GENOMIC DNA]</scope>
    <source>
        <strain evidence="11">Alpha-2009</strain>
        <tissue evidence="11">Whole body</tissue>
    </source>
</reference>
<evidence type="ECO:0000313" key="12">
    <source>
        <dbReference type="Proteomes" id="UP001430953"/>
    </source>
</evidence>
<feature type="transmembrane region" description="Helical" evidence="10">
    <location>
        <begin position="48"/>
        <end position="73"/>
    </location>
</feature>
<keyword evidence="12" id="KW-1185">Reference proteome</keyword>
<feature type="transmembrane region" description="Helical" evidence="10">
    <location>
        <begin position="85"/>
        <end position="105"/>
    </location>
</feature>
<keyword evidence="5" id="KW-0552">Olfaction</keyword>
<keyword evidence="7 10" id="KW-0472">Membrane</keyword>
<evidence type="ECO:0000256" key="2">
    <source>
        <dbReference type="ARBA" id="ARBA00022475"/>
    </source>
</evidence>
<dbReference type="PANTHER" id="PTHR21137">
    <property type="entry name" value="ODORANT RECEPTOR"/>
    <property type="match status" value="1"/>
</dbReference>
<evidence type="ECO:0000256" key="10">
    <source>
        <dbReference type="SAM" id="Phobius"/>
    </source>
</evidence>
<dbReference type="GO" id="GO:0005886">
    <property type="term" value="C:plasma membrane"/>
    <property type="evidence" value="ECO:0007669"/>
    <property type="project" value="UniProtKB-SubCell"/>
</dbReference>
<accession>A0AAW2H3C9</accession>
<evidence type="ECO:0000256" key="3">
    <source>
        <dbReference type="ARBA" id="ARBA00022606"/>
    </source>
</evidence>
<dbReference type="InterPro" id="IPR004117">
    <property type="entry name" value="7tm6_olfct_rcpt"/>
</dbReference>
<sequence length="176" mass="19848">MDILHAWLINFAPQDSGRKHELITTDKIIQKHQKIINFSKNVENLYSYIALLQFASNTIMICSLAFLIVSAIGTPDAVEQIIRTLLFYAITNLEAFVFCYAGEYLNNKSKAVGNAAYNSTWYNLKPKDSRILSFIILRSQKQLTLTVGKMADLSLEYFASIMNASGSYLSVMLAMQ</sequence>
<comment type="subcellular location">
    <subcellularLocation>
        <location evidence="1">Cell membrane</location>
        <topology evidence="1">Multi-pass membrane protein</topology>
    </subcellularLocation>
</comment>
<evidence type="ECO:0000256" key="6">
    <source>
        <dbReference type="ARBA" id="ARBA00022989"/>
    </source>
</evidence>
<keyword evidence="6 10" id="KW-1133">Transmembrane helix</keyword>
<dbReference type="GO" id="GO:0007165">
    <property type="term" value="P:signal transduction"/>
    <property type="evidence" value="ECO:0007669"/>
    <property type="project" value="UniProtKB-KW"/>
</dbReference>
<dbReference type="Pfam" id="PF02949">
    <property type="entry name" value="7tm_6"/>
    <property type="match status" value="1"/>
</dbReference>
<protein>
    <submittedName>
        <fullName evidence="11">Uncharacterized protein</fullName>
    </submittedName>
</protein>
<gene>
    <name evidence="11" type="ORF">PUN28_001145</name>
</gene>
<name>A0AAW2H3C9_9HYME</name>
<keyword evidence="3" id="KW-0716">Sensory transduction</keyword>
<dbReference type="AlphaFoldDB" id="A0AAW2H3C9"/>
<dbReference type="GO" id="GO:0005549">
    <property type="term" value="F:odorant binding"/>
    <property type="evidence" value="ECO:0007669"/>
    <property type="project" value="InterPro"/>
</dbReference>
<organism evidence="11 12">
    <name type="scientific">Cardiocondyla obscurior</name>
    <dbReference type="NCBI Taxonomy" id="286306"/>
    <lineage>
        <taxon>Eukaryota</taxon>
        <taxon>Metazoa</taxon>
        <taxon>Ecdysozoa</taxon>
        <taxon>Arthropoda</taxon>
        <taxon>Hexapoda</taxon>
        <taxon>Insecta</taxon>
        <taxon>Pterygota</taxon>
        <taxon>Neoptera</taxon>
        <taxon>Endopterygota</taxon>
        <taxon>Hymenoptera</taxon>
        <taxon>Apocrita</taxon>
        <taxon>Aculeata</taxon>
        <taxon>Formicoidea</taxon>
        <taxon>Formicidae</taxon>
        <taxon>Myrmicinae</taxon>
        <taxon>Cardiocondyla</taxon>
    </lineage>
</organism>
<evidence type="ECO:0000256" key="4">
    <source>
        <dbReference type="ARBA" id="ARBA00022692"/>
    </source>
</evidence>
<keyword evidence="4 10" id="KW-0812">Transmembrane</keyword>
<dbReference type="GO" id="GO:0004984">
    <property type="term" value="F:olfactory receptor activity"/>
    <property type="evidence" value="ECO:0007669"/>
    <property type="project" value="InterPro"/>
</dbReference>